<feature type="transmembrane region" description="Helical" evidence="7">
    <location>
        <begin position="228"/>
        <end position="253"/>
    </location>
</feature>
<dbReference type="GO" id="GO:0016020">
    <property type="term" value="C:membrane"/>
    <property type="evidence" value="ECO:0007669"/>
    <property type="project" value="UniProtKB-SubCell"/>
</dbReference>
<organism evidence="8 9">
    <name type="scientific">Corynebacterium vitaeruminis DSM 20294</name>
    <dbReference type="NCBI Taxonomy" id="1224164"/>
    <lineage>
        <taxon>Bacteria</taxon>
        <taxon>Bacillati</taxon>
        <taxon>Actinomycetota</taxon>
        <taxon>Actinomycetes</taxon>
        <taxon>Mycobacteriales</taxon>
        <taxon>Corynebacteriaceae</taxon>
        <taxon>Corynebacterium</taxon>
    </lineage>
</organism>
<feature type="transmembrane region" description="Helical" evidence="7">
    <location>
        <begin position="291"/>
        <end position="310"/>
    </location>
</feature>
<dbReference type="RefSeq" id="WP_025253342.1">
    <property type="nucleotide sequence ID" value="NZ_CP004353.1"/>
</dbReference>
<protein>
    <recommendedName>
        <fullName evidence="10">AEC family transporter</fullName>
    </recommendedName>
</protein>
<dbReference type="PANTHER" id="PTHR36838:SF1">
    <property type="entry name" value="SLR1864 PROTEIN"/>
    <property type="match status" value="1"/>
</dbReference>
<keyword evidence="2" id="KW-0813">Transport</keyword>
<keyword evidence="3" id="KW-1003">Cell membrane</keyword>
<accession>W5Y227</accession>
<dbReference type="HOGENOM" id="CLU_056175_2_2_11"/>
<feature type="transmembrane region" description="Helical" evidence="7">
    <location>
        <begin position="198"/>
        <end position="216"/>
    </location>
</feature>
<evidence type="ECO:0000256" key="6">
    <source>
        <dbReference type="ARBA" id="ARBA00023136"/>
    </source>
</evidence>
<gene>
    <name evidence="8" type="ORF">B843_09730</name>
</gene>
<feature type="transmembrane region" description="Helical" evidence="7">
    <location>
        <begin position="65"/>
        <end position="85"/>
    </location>
</feature>
<evidence type="ECO:0000256" key="3">
    <source>
        <dbReference type="ARBA" id="ARBA00022475"/>
    </source>
</evidence>
<evidence type="ECO:0000256" key="5">
    <source>
        <dbReference type="ARBA" id="ARBA00022989"/>
    </source>
</evidence>
<evidence type="ECO:0000256" key="4">
    <source>
        <dbReference type="ARBA" id="ARBA00022692"/>
    </source>
</evidence>
<evidence type="ECO:0000256" key="1">
    <source>
        <dbReference type="ARBA" id="ARBA00004141"/>
    </source>
</evidence>
<keyword evidence="5 7" id="KW-1133">Transmembrane helix</keyword>
<reference evidence="8 9" key="1">
    <citation type="submission" date="2013-02" db="EMBL/GenBank/DDBJ databases">
        <title>The complete genome sequence of Corynebacterium vitaeruminis DSM 20294.</title>
        <authorList>
            <person name="Ruckert C."/>
            <person name="Albersmeier A."/>
            <person name="Kalinowski J."/>
        </authorList>
    </citation>
    <scope>NUCLEOTIDE SEQUENCE [LARGE SCALE GENOMIC DNA]</scope>
    <source>
        <strain evidence="9">ATCC 10234</strain>
    </source>
</reference>
<name>W5Y227_9CORY</name>
<dbReference type="GO" id="GO:0055085">
    <property type="term" value="P:transmembrane transport"/>
    <property type="evidence" value="ECO:0007669"/>
    <property type="project" value="InterPro"/>
</dbReference>
<keyword evidence="4 7" id="KW-0812">Transmembrane</keyword>
<dbReference type="InterPro" id="IPR004776">
    <property type="entry name" value="Mem_transp_PIN-like"/>
</dbReference>
<feature type="transmembrane region" description="Helical" evidence="7">
    <location>
        <begin position="97"/>
        <end position="118"/>
    </location>
</feature>
<feature type="transmembrane region" description="Helical" evidence="7">
    <location>
        <begin position="157"/>
        <end position="178"/>
    </location>
</feature>
<evidence type="ECO:0000256" key="7">
    <source>
        <dbReference type="SAM" id="Phobius"/>
    </source>
</evidence>
<keyword evidence="6 7" id="KW-0472">Membrane</keyword>
<dbReference type="eggNOG" id="COG0679">
    <property type="taxonomic scope" value="Bacteria"/>
</dbReference>
<feature type="transmembrane region" description="Helical" evidence="7">
    <location>
        <begin position="6"/>
        <end position="22"/>
    </location>
</feature>
<evidence type="ECO:0000256" key="2">
    <source>
        <dbReference type="ARBA" id="ARBA00022448"/>
    </source>
</evidence>
<dbReference type="KEGG" id="cvt:B843_09730"/>
<dbReference type="AlphaFoldDB" id="W5Y227"/>
<comment type="subcellular location">
    <subcellularLocation>
        <location evidence="1">Membrane</location>
        <topology evidence="1">Multi-pass membrane protein</topology>
    </subcellularLocation>
</comment>
<dbReference type="PATRIC" id="fig|1224164.3.peg.1966"/>
<evidence type="ECO:0008006" key="10">
    <source>
        <dbReference type="Google" id="ProtNLM"/>
    </source>
</evidence>
<feature type="transmembrane region" description="Helical" evidence="7">
    <location>
        <begin position="124"/>
        <end position="145"/>
    </location>
</feature>
<dbReference type="Proteomes" id="UP000019222">
    <property type="component" value="Chromosome"/>
</dbReference>
<feature type="transmembrane region" description="Helical" evidence="7">
    <location>
        <begin position="259"/>
        <end position="279"/>
    </location>
</feature>
<dbReference type="EMBL" id="CP004353">
    <property type="protein sequence ID" value="AHI23331.1"/>
    <property type="molecule type" value="Genomic_DNA"/>
</dbReference>
<proteinExistence type="predicted"/>
<evidence type="ECO:0000313" key="8">
    <source>
        <dbReference type="EMBL" id="AHI23331.1"/>
    </source>
</evidence>
<evidence type="ECO:0000313" key="9">
    <source>
        <dbReference type="Proteomes" id="UP000019222"/>
    </source>
</evidence>
<sequence length="312" mass="32833">MLGILQGFAIIFFVIFAGYMLARKRIITGDEQRLVLNRVAFFAATPALMFTVVGKSHPDELFSPVIAVSTLAALATAGIFAAVAARFFRMDRASTTMAAAASSYVNSNNIGLPVGMYVLSNAAYVAPLLVVQMVFFTPLILALITDSTAEGSTTRKVVGAVRSALLSPIVIGAALGLVASLTRSYDRLPEILTEPLTILGGASIPMILVSFGASLHKATVLHNATFRAASLTATALKVAGMPLVAFLIGAALGLRGDDLYAAVILAALPTAQNVYNYAATYRRGEIVARDTILLSTFLALPAMLVIALFFGR</sequence>
<feature type="transmembrane region" description="Helical" evidence="7">
    <location>
        <begin position="34"/>
        <end position="53"/>
    </location>
</feature>
<dbReference type="PANTHER" id="PTHR36838">
    <property type="entry name" value="AUXIN EFFLUX CARRIER FAMILY PROTEIN"/>
    <property type="match status" value="1"/>
</dbReference>
<keyword evidence="9" id="KW-1185">Reference proteome</keyword>
<dbReference type="Pfam" id="PF03547">
    <property type="entry name" value="Mem_trans"/>
    <property type="match status" value="1"/>
</dbReference>
<dbReference type="STRING" id="1224164.B843_09730"/>